<dbReference type="Gene3D" id="2.60.40.2230">
    <property type="entry name" value="Uncharacterised protein YcnI-like PF07987, DUF1775"/>
    <property type="match status" value="1"/>
</dbReference>
<keyword evidence="5" id="KW-1185">Reference proteome</keyword>
<evidence type="ECO:0000256" key="2">
    <source>
        <dbReference type="SAM" id="SignalP"/>
    </source>
</evidence>
<name>A0ABS4H3K8_9BACL</name>
<keyword evidence="1" id="KW-0472">Membrane</keyword>
<sequence length="218" mass="23134">MKNIISKLTTLTATAAAGFVLFAGIASAHVTVKPAVSAPKAWETYTIKIPTEKDIPTTKVTLKIPADVDFKSYQPVPGWNVTTEKDSSGKVTSVTWSTTGKGIDVGQFEQFNFVAQNPSTEEQIPWNAFQYYSDGSVVEWTGEEGADTPHSITQIVTPAAEGNAPAATTGHDHAAADTTQTADQNKAATGNQSTSLVLSIISIVLSLIAVLLGLRRKK</sequence>
<keyword evidence="2" id="KW-0732">Signal</keyword>
<evidence type="ECO:0000313" key="5">
    <source>
        <dbReference type="Proteomes" id="UP001519273"/>
    </source>
</evidence>
<feature type="chain" id="PRO_5046543722" evidence="2">
    <location>
        <begin position="29"/>
        <end position="218"/>
    </location>
</feature>
<reference evidence="4 5" key="1">
    <citation type="submission" date="2021-03" db="EMBL/GenBank/DDBJ databases">
        <title>Genomic Encyclopedia of Type Strains, Phase IV (KMG-IV): sequencing the most valuable type-strain genomes for metagenomic binning, comparative biology and taxonomic classification.</title>
        <authorList>
            <person name="Goeker M."/>
        </authorList>
    </citation>
    <scope>NUCLEOTIDE SEQUENCE [LARGE SCALE GENOMIC DNA]</scope>
    <source>
        <strain evidence="4 5">DSM 23491</strain>
    </source>
</reference>
<evidence type="ECO:0000259" key="3">
    <source>
        <dbReference type="Pfam" id="PF07987"/>
    </source>
</evidence>
<feature type="transmembrane region" description="Helical" evidence="1">
    <location>
        <begin position="196"/>
        <end position="214"/>
    </location>
</feature>
<evidence type="ECO:0000313" key="4">
    <source>
        <dbReference type="EMBL" id="MBP1936972.1"/>
    </source>
</evidence>
<organism evidence="4 5">
    <name type="scientific">Paenibacillus sediminis</name>
    <dbReference type="NCBI Taxonomy" id="664909"/>
    <lineage>
        <taxon>Bacteria</taxon>
        <taxon>Bacillati</taxon>
        <taxon>Bacillota</taxon>
        <taxon>Bacilli</taxon>
        <taxon>Bacillales</taxon>
        <taxon>Paenibacillaceae</taxon>
        <taxon>Paenibacillus</taxon>
    </lineage>
</organism>
<gene>
    <name evidence="4" type="ORF">J2Z20_001854</name>
</gene>
<comment type="caution">
    <text evidence="4">The sequence shown here is derived from an EMBL/GenBank/DDBJ whole genome shotgun (WGS) entry which is preliminary data.</text>
</comment>
<feature type="domain" description="YncI copper-binding" evidence="3">
    <location>
        <begin position="29"/>
        <end position="149"/>
    </location>
</feature>
<proteinExistence type="predicted"/>
<dbReference type="NCBIfam" id="TIGR01167">
    <property type="entry name" value="LPXTG_anchor"/>
    <property type="match status" value="1"/>
</dbReference>
<dbReference type="CDD" id="cd08545">
    <property type="entry name" value="YcnI_like"/>
    <property type="match status" value="1"/>
</dbReference>
<keyword evidence="1" id="KW-0812">Transmembrane</keyword>
<keyword evidence="1" id="KW-1133">Transmembrane helix</keyword>
<dbReference type="Proteomes" id="UP001519273">
    <property type="component" value="Unassembled WGS sequence"/>
</dbReference>
<protein>
    <submittedName>
        <fullName evidence="4">LPXTG-motif cell wall-anchored protein</fullName>
    </submittedName>
</protein>
<dbReference type="InterPro" id="IPR012533">
    <property type="entry name" value="YcnI-copper_dom"/>
</dbReference>
<evidence type="ECO:0000256" key="1">
    <source>
        <dbReference type="SAM" id="Phobius"/>
    </source>
</evidence>
<dbReference type="Pfam" id="PF07987">
    <property type="entry name" value="DUF1775"/>
    <property type="match status" value="1"/>
</dbReference>
<dbReference type="RefSeq" id="WP_209848525.1">
    <property type="nucleotide sequence ID" value="NZ_CBCRVE010000006.1"/>
</dbReference>
<accession>A0ABS4H3K8</accession>
<dbReference type="EMBL" id="JAGGKP010000003">
    <property type="protein sequence ID" value="MBP1936972.1"/>
    <property type="molecule type" value="Genomic_DNA"/>
</dbReference>
<feature type="signal peptide" evidence="2">
    <location>
        <begin position="1"/>
        <end position="28"/>
    </location>
</feature>
<dbReference type="InterPro" id="IPR038507">
    <property type="entry name" value="YcnI-like_sf"/>
</dbReference>